<dbReference type="EMBL" id="JACRWE010000001">
    <property type="protein sequence ID" value="MBC5995479.1"/>
    <property type="molecule type" value="Genomic_DNA"/>
</dbReference>
<dbReference type="Proteomes" id="UP000609849">
    <property type="component" value="Unassembled WGS sequence"/>
</dbReference>
<sequence length="90" mass="10953">MINILLTQESIKILEKERKRIVEKQNELQIKVQECQDRKEAIDELLEQEIEAFIEDCNELTSLYEIVNKQLFVSINLDKYLKERYKYEEE</sequence>
<protein>
    <submittedName>
        <fullName evidence="2">Uncharacterized protein</fullName>
    </submittedName>
</protein>
<comment type="caution">
    <text evidence="2">The sequence shown here is derived from an EMBL/GenBank/DDBJ whole genome shotgun (WGS) entry which is preliminary data.</text>
</comment>
<feature type="coiled-coil region" evidence="1">
    <location>
        <begin position="11"/>
        <end position="38"/>
    </location>
</feature>
<gene>
    <name evidence="2" type="ORF">H8923_01785</name>
</gene>
<name>A0ABR7JKM6_9FIRM</name>
<reference evidence="2 3" key="1">
    <citation type="submission" date="2020-08" db="EMBL/GenBank/DDBJ databases">
        <authorList>
            <person name="Liu C."/>
            <person name="Sun Q."/>
        </authorList>
    </citation>
    <scope>NUCLEOTIDE SEQUENCE [LARGE SCALE GENOMIC DNA]</scope>
    <source>
        <strain evidence="2 3">NSJ-18</strain>
    </source>
</reference>
<dbReference type="RefSeq" id="WP_153925237.1">
    <property type="nucleotide sequence ID" value="NZ_JACRWE010000001.1"/>
</dbReference>
<keyword evidence="3" id="KW-1185">Reference proteome</keyword>
<keyword evidence="1" id="KW-0175">Coiled coil</keyword>
<accession>A0ABR7JKM6</accession>
<evidence type="ECO:0000313" key="3">
    <source>
        <dbReference type="Proteomes" id="UP000609849"/>
    </source>
</evidence>
<evidence type="ECO:0000256" key="1">
    <source>
        <dbReference type="SAM" id="Coils"/>
    </source>
</evidence>
<organism evidence="2 3">
    <name type="scientific">Romboutsia faecis</name>
    <dbReference type="NCBI Taxonomy" id="2764597"/>
    <lineage>
        <taxon>Bacteria</taxon>
        <taxon>Bacillati</taxon>
        <taxon>Bacillota</taxon>
        <taxon>Clostridia</taxon>
        <taxon>Peptostreptococcales</taxon>
        <taxon>Peptostreptococcaceae</taxon>
        <taxon>Romboutsia</taxon>
    </lineage>
</organism>
<proteinExistence type="predicted"/>
<evidence type="ECO:0000313" key="2">
    <source>
        <dbReference type="EMBL" id="MBC5995479.1"/>
    </source>
</evidence>